<accession>A0A1E5ILC6</accession>
<sequence>MESNLTSSCFIRNDEPKIDITTLDKVTELFKSLADDLKLSPKYAHAYEKRDKKKEGDFKILKKFRHIGLVEPEDDMYFVVIESKSCRLTTLGKYYWCLKDQSKI</sequence>
<evidence type="ECO:0000313" key="2">
    <source>
        <dbReference type="Proteomes" id="UP000095237"/>
    </source>
</evidence>
<dbReference type="EMBL" id="LNVX01000284">
    <property type="protein sequence ID" value="OEG70913.1"/>
    <property type="molecule type" value="Genomic_DNA"/>
</dbReference>
<reference evidence="1 2" key="1">
    <citation type="submission" date="2015-11" db="EMBL/GenBank/DDBJ databases">
        <title>Evidence for parallel genomic evolution in an endosymbiosis of termite gut flagellates.</title>
        <authorList>
            <person name="Zheng H."/>
        </authorList>
    </citation>
    <scope>NUCLEOTIDE SEQUENCE [LARGE SCALE GENOMIC DNA]</scope>
    <source>
        <strain evidence="1 2">CET450</strain>
    </source>
</reference>
<organism evidence="1 2">
    <name type="scientific">Endomicrobium trichonymphae</name>
    <dbReference type="NCBI Taxonomy" id="1408204"/>
    <lineage>
        <taxon>Bacteria</taxon>
        <taxon>Pseudomonadati</taxon>
        <taxon>Elusimicrobiota</taxon>
        <taxon>Endomicrobiia</taxon>
        <taxon>Endomicrobiales</taxon>
        <taxon>Endomicrobiaceae</taxon>
        <taxon>Candidatus Endomicrobiellum</taxon>
    </lineage>
</organism>
<evidence type="ECO:0000313" key="1">
    <source>
        <dbReference type="EMBL" id="OEG70913.1"/>
    </source>
</evidence>
<dbReference type="AlphaFoldDB" id="A0A1E5ILC6"/>
<proteinExistence type="predicted"/>
<name>A0A1E5ILC6_ENDTX</name>
<protein>
    <submittedName>
        <fullName evidence="1">Uncharacterized protein</fullName>
    </submittedName>
</protein>
<comment type="caution">
    <text evidence="1">The sequence shown here is derived from an EMBL/GenBank/DDBJ whole genome shotgun (WGS) entry which is preliminary data.</text>
</comment>
<gene>
    <name evidence="1" type="ORF">ATZ36_00515</name>
</gene>
<keyword evidence="2" id="KW-1185">Reference proteome</keyword>
<dbReference type="Proteomes" id="UP000095237">
    <property type="component" value="Unassembled WGS sequence"/>
</dbReference>